<evidence type="ECO:0000313" key="3">
    <source>
        <dbReference type="EMBL" id="KAF5096687.1"/>
    </source>
</evidence>
<evidence type="ECO:0000313" key="4">
    <source>
        <dbReference type="Proteomes" id="UP000242525"/>
    </source>
</evidence>
<dbReference type="OrthoDB" id="4085733at2759"/>
<dbReference type="AlphaFoldDB" id="A0A0J9X3R1"/>
<dbReference type="EMBL" id="QQZK01000110">
    <property type="protein sequence ID" value="KAF5096687.1"/>
    <property type="molecule type" value="Genomic_DNA"/>
</dbReference>
<name>A0A0J9X3R1_GEOCN</name>
<protein>
    <submittedName>
        <fullName evidence="2">Uncharacterized protein</fullName>
    </submittedName>
</protein>
<evidence type="ECO:0000256" key="1">
    <source>
        <dbReference type="SAM" id="MobiDB-lite"/>
    </source>
</evidence>
<dbReference type="EMBL" id="CCBN010000001">
    <property type="protein sequence ID" value="CDO51739.1"/>
    <property type="molecule type" value="Genomic_DNA"/>
</dbReference>
<dbReference type="Proteomes" id="UP000750522">
    <property type="component" value="Unassembled WGS sequence"/>
</dbReference>
<dbReference type="Proteomes" id="UP000242525">
    <property type="component" value="Unassembled WGS sequence"/>
</dbReference>
<reference evidence="3" key="2">
    <citation type="journal article" date="2020" name="Front. Microbiol.">
        <title>Phenotypic and Genetic Characterization of the Cheese Ripening Yeast Geotrichum candidum.</title>
        <authorList>
            <person name="Perkins V."/>
            <person name="Vignola S."/>
            <person name="Lessard M.H."/>
            <person name="Plante P.L."/>
            <person name="Corbeil J."/>
            <person name="Dugat-Bony E."/>
            <person name="Frenette M."/>
            <person name="Labrie S."/>
        </authorList>
    </citation>
    <scope>NUCLEOTIDE SEQUENCE</scope>
    <source>
        <strain evidence="3">LMA-70</strain>
    </source>
</reference>
<organism evidence="2 4">
    <name type="scientific">Geotrichum candidum</name>
    <name type="common">Oospora lactis</name>
    <name type="synonym">Dipodascus geotrichum</name>
    <dbReference type="NCBI Taxonomy" id="1173061"/>
    <lineage>
        <taxon>Eukaryota</taxon>
        <taxon>Fungi</taxon>
        <taxon>Dikarya</taxon>
        <taxon>Ascomycota</taxon>
        <taxon>Saccharomycotina</taxon>
        <taxon>Dipodascomycetes</taxon>
        <taxon>Dipodascales</taxon>
        <taxon>Dipodascaceae</taxon>
        <taxon>Geotrichum</taxon>
    </lineage>
</organism>
<feature type="region of interest" description="Disordered" evidence="1">
    <location>
        <begin position="74"/>
        <end position="97"/>
    </location>
</feature>
<evidence type="ECO:0000313" key="2">
    <source>
        <dbReference type="EMBL" id="CDO51739.1"/>
    </source>
</evidence>
<proteinExistence type="predicted"/>
<accession>A0A0J9X3R1</accession>
<comment type="caution">
    <text evidence="2">The sequence shown here is derived from an EMBL/GenBank/DDBJ whole genome shotgun (WGS) entry which is preliminary data.</text>
</comment>
<reference evidence="2 4" key="1">
    <citation type="submission" date="2014-03" db="EMBL/GenBank/DDBJ databases">
        <authorList>
            <person name="Casaregola S."/>
        </authorList>
    </citation>
    <scope>NUCLEOTIDE SEQUENCE [LARGE SCALE GENOMIC DNA]</scope>
    <source>
        <strain evidence="2 4">CLIB 918</strain>
    </source>
</reference>
<gene>
    <name evidence="2" type="ORF">BN980_GECA01s11499g</name>
    <name evidence="3" type="ORF">DV451_004133</name>
</gene>
<reference evidence="3" key="3">
    <citation type="submission" date="2020-01" db="EMBL/GenBank/DDBJ databases">
        <authorList>
            <person name="Perkins V."/>
            <person name="Lessard M.-H."/>
            <person name="Dugat-Bony E."/>
            <person name="Frenette M."/>
            <person name="Labrie S."/>
        </authorList>
    </citation>
    <scope>NUCLEOTIDE SEQUENCE</scope>
    <source>
        <strain evidence="3">LMA-70</strain>
    </source>
</reference>
<keyword evidence="4" id="KW-1185">Reference proteome</keyword>
<feature type="compositionally biased region" description="Low complexity" evidence="1">
    <location>
        <begin position="85"/>
        <end position="97"/>
    </location>
</feature>
<sequence>MDSVSLSNMFENIYIPSSATKKESPIPVHHPSLIMQDYQTDTTHHLSCGCHSGACIEERAWWFKTDPVEKKSTMASKRPAYKRASFSSSSVSSFDSY</sequence>